<dbReference type="SUPFAM" id="SSF50969">
    <property type="entry name" value="YVTN repeat-like/Quinoprotein amine dehydrogenase"/>
    <property type="match status" value="1"/>
</dbReference>
<evidence type="ECO:0000313" key="3">
    <source>
        <dbReference type="EMBL" id="MST85927.1"/>
    </source>
</evidence>
<sequence>MNKKIFYLFSAALLIGGLTGCSSSDDPGSEVNQINPTRIGEALDDITSQMQSSIFNCNQAKSRTRAASDIDAQIPKENEVSFNNAVPSNAVDITEGDPAIYNPGGTWLVPKGKTSLGKGICGGNGTTIYVEGTLEKPNIYTDKATIIVKKGGKLILGGNGNRISGNGGTLIVEEGGTLETPSGELKIANNEKIYIKGDFSCKKACIQGTLYVDGNLTAEGFYSGNTAPNQYYHGDIMNSDTRLYVAGKLTSTDADLWTDGYIRVGGDIDAGSHAIYFQDKTHLIADCGIKANLVEVNSNEAEIHVNYIKCANFNQWASSKVYLNDKGLIDIDGTYTNKNNGNNAAIIMEGDGAMGVVKAAKISFNGSGSPETLKDCYFIQTSGSQKAGVDCNIFNFGTGDDADFTKVNFVNGTVEHISEGKVLDASGNKVSDEVKYSIPADGCHGNGYVPSKPGTPDTPDTPDTPENPQPVVVSESHTHDISATCVQTDGTNVYVSYHKRGNEQSGCLEMLSTTGDVTTLKQFVRDHDNAIDFNHITLDKSDKRLYAVGNNKNGGFLGYVHLTDDGKIDCTSQDMKGLDSTEIAHKTYEPLQLVKLYQAQRSANTTHSKDGGDGNCVIVNGDNLQVASTYGYEIFDKHLNPVGYKQTAGRAKHLCFSPDGNNVFAIHYDGTQIANENTEVGLVLDKFDKSDATMQSPVFSKDANKVKPNNGKNAMCVYDGKVYVCQSMNGLYVYDANTGTQVGHYKEDIWSDEHQKDLAICANGVAVDANYVYIAYGSRGLVVLDRNTLKKVSSFVSMRSANYVTLANGYIYVAYGRNCLKVFKLVK</sequence>
<dbReference type="PROSITE" id="PS51257">
    <property type="entry name" value="PROKAR_LIPOPROTEIN"/>
    <property type="match status" value="1"/>
</dbReference>
<dbReference type="RefSeq" id="WP_154535526.1">
    <property type="nucleotide sequence ID" value="NZ_VUNG01000063.1"/>
</dbReference>
<dbReference type="Proteomes" id="UP000438914">
    <property type="component" value="Unassembled WGS sequence"/>
</dbReference>
<feature type="signal peptide" evidence="2">
    <location>
        <begin position="1"/>
        <end position="24"/>
    </location>
</feature>
<organism evidence="3 4">
    <name type="scientific">Hallella mizrahii</name>
    <dbReference type="NCBI Taxonomy" id="2606637"/>
    <lineage>
        <taxon>Bacteria</taxon>
        <taxon>Pseudomonadati</taxon>
        <taxon>Bacteroidota</taxon>
        <taxon>Bacteroidia</taxon>
        <taxon>Bacteroidales</taxon>
        <taxon>Prevotellaceae</taxon>
        <taxon>Hallella</taxon>
    </lineage>
</organism>
<gene>
    <name evidence="3" type="ORF">FYJ73_14845</name>
</gene>
<evidence type="ECO:0008006" key="5">
    <source>
        <dbReference type="Google" id="ProtNLM"/>
    </source>
</evidence>
<name>A0A7K0KJ14_9BACT</name>
<dbReference type="InterPro" id="IPR015943">
    <property type="entry name" value="WD40/YVTN_repeat-like_dom_sf"/>
</dbReference>
<dbReference type="EMBL" id="VUNG01000063">
    <property type="protein sequence ID" value="MST85927.1"/>
    <property type="molecule type" value="Genomic_DNA"/>
</dbReference>
<evidence type="ECO:0000256" key="2">
    <source>
        <dbReference type="SAM" id="SignalP"/>
    </source>
</evidence>
<dbReference type="AlphaFoldDB" id="A0A7K0KJ14"/>
<comment type="caution">
    <text evidence="3">The sequence shown here is derived from an EMBL/GenBank/DDBJ whole genome shotgun (WGS) entry which is preliminary data.</text>
</comment>
<keyword evidence="4" id="KW-1185">Reference proteome</keyword>
<feature type="chain" id="PRO_5029610137" description="Lipoprotein" evidence="2">
    <location>
        <begin position="25"/>
        <end position="827"/>
    </location>
</feature>
<accession>A0A7K0KJ14</accession>
<dbReference type="Gene3D" id="2.130.10.10">
    <property type="entry name" value="YVTN repeat-like/Quinoprotein amine dehydrogenase"/>
    <property type="match status" value="1"/>
</dbReference>
<feature type="region of interest" description="Disordered" evidence="1">
    <location>
        <begin position="441"/>
        <end position="478"/>
    </location>
</feature>
<dbReference type="InterPro" id="IPR011044">
    <property type="entry name" value="Quino_amine_DH_bsu"/>
</dbReference>
<keyword evidence="2" id="KW-0732">Signal</keyword>
<proteinExistence type="predicted"/>
<evidence type="ECO:0000256" key="1">
    <source>
        <dbReference type="SAM" id="MobiDB-lite"/>
    </source>
</evidence>
<evidence type="ECO:0000313" key="4">
    <source>
        <dbReference type="Proteomes" id="UP000438914"/>
    </source>
</evidence>
<reference evidence="3 4" key="1">
    <citation type="submission" date="2019-08" db="EMBL/GenBank/DDBJ databases">
        <title>In-depth cultivation of the pig gut microbiome towards novel bacterial diversity and tailored functional studies.</title>
        <authorList>
            <person name="Wylensek D."/>
            <person name="Hitch T.C.A."/>
            <person name="Clavel T."/>
        </authorList>
    </citation>
    <scope>NUCLEOTIDE SEQUENCE [LARGE SCALE GENOMIC DNA]</scope>
    <source>
        <strain evidence="3 4">LKV-178-WT-2A</strain>
    </source>
</reference>
<protein>
    <recommendedName>
        <fullName evidence="5">Lipoprotein</fullName>
    </recommendedName>
</protein>